<evidence type="ECO:0000313" key="15">
    <source>
        <dbReference type="Proteomes" id="UP000187485"/>
    </source>
</evidence>
<dbReference type="Pfam" id="PF14535">
    <property type="entry name" value="AMP-binding_C_2"/>
    <property type="match status" value="1"/>
</dbReference>
<evidence type="ECO:0000259" key="13">
    <source>
        <dbReference type="Pfam" id="PF14535"/>
    </source>
</evidence>
<evidence type="ECO:0000256" key="7">
    <source>
        <dbReference type="ARBA" id="ARBA00061566"/>
    </source>
</evidence>
<evidence type="ECO:0000256" key="1">
    <source>
        <dbReference type="ARBA" id="ARBA00011245"/>
    </source>
</evidence>
<evidence type="ECO:0000256" key="10">
    <source>
        <dbReference type="ARBA" id="ARBA00075111"/>
    </source>
</evidence>
<dbReference type="OrthoDB" id="580775at2"/>
<keyword evidence="4 11" id="KW-0436">Ligase</keyword>
<comment type="catalytic activity">
    <reaction evidence="11">
        <text>2-phenylacetate + ATP + CoA = phenylacetyl-CoA + AMP + diphosphate</text>
        <dbReference type="Rhea" id="RHEA:20956"/>
        <dbReference type="ChEBI" id="CHEBI:18401"/>
        <dbReference type="ChEBI" id="CHEBI:30616"/>
        <dbReference type="ChEBI" id="CHEBI:33019"/>
        <dbReference type="ChEBI" id="CHEBI:57287"/>
        <dbReference type="ChEBI" id="CHEBI:57390"/>
        <dbReference type="ChEBI" id="CHEBI:456215"/>
        <dbReference type="EC" id="6.2.1.30"/>
    </reaction>
</comment>
<comment type="pathway">
    <text evidence="6 11">Aromatic compound metabolism; phenylacetate degradation.</text>
</comment>
<evidence type="ECO:0000256" key="9">
    <source>
        <dbReference type="ARBA" id="ARBA00068695"/>
    </source>
</evidence>
<comment type="subunit">
    <text evidence="1">Monomer.</text>
</comment>
<dbReference type="PANTHER" id="PTHR43439:SF2">
    <property type="entry name" value="ENZYME, PUTATIVE (JCVI)-RELATED"/>
    <property type="match status" value="1"/>
</dbReference>
<dbReference type="InterPro" id="IPR000873">
    <property type="entry name" value="AMP-dep_synth/lig_dom"/>
</dbReference>
<dbReference type="EC" id="6.2.1.30" evidence="8 11"/>
<dbReference type="EMBL" id="BDJK01000020">
    <property type="protein sequence ID" value="GAV22863.1"/>
    <property type="molecule type" value="Genomic_DNA"/>
</dbReference>
<dbReference type="InterPro" id="IPR042099">
    <property type="entry name" value="ANL_N_sf"/>
</dbReference>
<gene>
    <name evidence="14" type="ORF">cpu_13730</name>
</gene>
<evidence type="ECO:0000256" key="5">
    <source>
        <dbReference type="ARBA" id="ARBA00022741"/>
    </source>
</evidence>
<comment type="function">
    <text evidence="11">Catalyzes the activation of phenylacetic acid (PA) to phenylacetyl-CoA (PA-CoA).</text>
</comment>
<evidence type="ECO:0000313" key="14">
    <source>
        <dbReference type="EMBL" id="GAV22863.1"/>
    </source>
</evidence>
<dbReference type="AlphaFoldDB" id="A0A1L8CVC8"/>
<dbReference type="Proteomes" id="UP000187485">
    <property type="component" value="Unassembled WGS sequence"/>
</dbReference>
<reference evidence="15" key="1">
    <citation type="submission" date="2016-12" db="EMBL/GenBank/DDBJ databases">
        <title>Draft Genome Sequences od Carboxydothermus pertinax and islandicus, Hydrogenogenic Carboxydotrophic Bacteria.</title>
        <authorList>
            <person name="Fukuyama Y."/>
            <person name="Ohmae K."/>
            <person name="Yoneda Y."/>
            <person name="Yoshida T."/>
            <person name="Sako Y."/>
        </authorList>
    </citation>
    <scope>NUCLEOTIDE SEQUENCE [LARGE SCALE GENOMIC DNA]</scope>
    <source>
        <strain evidence="15">Ug1</strain>
    </source>
</reference>
<dbReference type="Gene3D" id="3.30.300.30">
    <property type="match status" value="1"/>
</dbReference>
<evidence type="ECO:0000256" key="4">
    <source>
        <dbReference type="ARBA" id="ARBA00022598"/>
    </source>
</evidence>
<dbReference type="Gene3D" id="3.40.50.12780">
    <property type="entry name" value="N-terminal domain of ligase-like"/>
    <property type="match status" value="1"/>
</dbReference>
<evidence type="ECO:0000256" key="8">
    <source>
        <dbReference type="ARBA" id="ARBA00066629"/>
    </source>
</evidence>
<feature type="domain" description="AMP-dependent ligase C-terminal" evidence="13">
    <location>
        <begin position="336"/>
        <end position="432"/>
    </location>
</feature>
<dbReference type="SUPFAM" id="SSF56801">
    <property type="entry name" value="Acetyl-CoA synthetase-like"/>
    <property type="match status" value="1"/>
</dbReference>
<evidence type="ECO:0000256" key="11">
    <source>
        <dbReference type="PIRNR" id="PIRNR006444"/>
    </source>
</evidence>
<dbReference type="CDD" id="cd05913">
    <property type="entry name" value="PaaK"/>
    <property type="match status" value="1"/>
</dbReference>
<evidence type="ECO:0000256" key="2">
    <source>
        <dbReference type="ARBA" id="ARBA00022450"/>
    </source>
</evidence>
<keyword evidence="2" id="KW-0596">Phosphopantetheine</keyword>
<dbReference type="InterPro" id="IPR051414">
    <property type="entry name" value="Adenylate-forming_Reductase"/>
</dbReference>
<dbReference type="GO" id="GO:0000166">
    <property type="term" value="F:nucleotide binding"/>
    <property type="evidence" value="ECO:0007669"/>
    <property type="project" value="UniProtKB-KW"/>
</dbReference>
<accession>A0A1L8CVC8</accession>
<keyword evidence="3" id="KW-0597">Phosphoprotein</keyword>
<dbReference type="PANTHER" id="PTHR43439">
    <property type="entry name" value="PHENYLACETATE-COENZYME A LIGASE"/>
    <property type="match status" value="1"/>
</dbReference>
<dbReference type="UniPathway" id="UPA00930"/>
<sequence length="438" mass="49641">MGGIWNIDRECMSRKDLEELQLYRLKAQVKRAYEKVPFYREKLEKSGIYPEKIKTLKDVRYLPVTTKDDLRDNYPFGLFAEPKKNLVRLHASSGTTGRPTVVGYTRGDLEVWAEVVARIVTMAGVTAEDTAQIAFGYGLFTGAFGLHYGLEKVGALVVPISVGNSRRQIQLMRDFGTTALICTPSYSLHLAEIARELGIEPRSLGLKWGLFGSEPWTEEMRGEIEKQWGIIATDNYGLSEVIGPGVSGECQERQGLHINEDHFLVEVVDPVTLEPKEPGEEGELIITPLTKEALPLLRYRTRDISKINPEPCRCGRTTARMQRIKGRTDDMLIIRGVNVFPSQIESVLMEIEGTAPHYQLIISKRGYLDELEVQVEIEEKFFTGKFSDLERLTRTIEERLASTLQITAKVKLLEPRSLERSEGKAKRVVDLRKREERG</sequence>
<dbReference type="GO" id="GO:0047475">
    <property type="term" value="F:phenylacetate-CoA ligase activity"/>
    <property type="evidence" value="ECO:0007669"/>
    <property type="project" value="UniProtKB-EC"/>
</dbReference>
<evidence type="ECO:0000259" key="12">
    <source>
        <dbReference type="Pfam" id="PF00501"/>
    </source>
</evidence>
<evidence type="ECO:0000256" key="6">
    <source>
        <dbReference type="ARBA" id="ARBA00060591"/>
    </source>
</evidence>
<evidence type="ECO:0000256" key="3">
    <source>
        <dbReference type="ARBA" id="ARBA00022553"/>
    </source>
</evidence>
<dbReference type="InterPro" id="IPR028154">
    <property type="entry name" value="AMP-dep_Lig_C"/>
</dbReference>
<dbReference type="Pfam" id="PF00501">
    <property type="entry name" value="AMP-binding"/>
    <property type="match status" value="1"/>
</dbReference>
<dbReference type="InterPro" id="IPR045851">
    <property type="entry name" value="AMP-bd_C_sf"/>
</dbReference>
<keyword evidence="15" id="KW-1185">Reference proteome</keyword>
<name>A0A1L8CVC8_9THEO</name>
<organism evidence="14 15">
    <name type="scientific">Carboxydothermus pertinax</name>
    <dbReference type="NCBI Taxonomy" id="870242"/>
    <lineage>
        <taxon>Bacteria</taxon>
        <taxon>Bacillati</taxon>
        <taxon>Bacillota</taxon>
        <taxon>Clostridia</taxon>
        <taxon>Thermoanaerobacterales</taxon>
        <taxon>Thermoanaerobacteraceae</taxon>
        <taxon>Carboxydothermus</taxon>
    </lineage>
</organism>
<dbReference type="STRING" id="870242.cpu_13730"/>
<protein>
    <recommendedName>
        <fullName evidence="9 11">Phenylacetate-coenzyme A ligase</fullName>
        <ecNumber evidence="8 11">6.2.1.30</ecNumber>
    </recommendedName>
    <alternativeName>
        <fullName evidence="10 11">Phenylacetyl-CoA ligase</fullName>
    </alternativeName>
</protein>
<feature type="domain" description="AMP-dependent synthetase/ligase" evidence="12">
    <location>
        <begin position="84"/>
        <end position="286"/>
    </location>
</feature>
<dbReference type="FunFam" id="3.40.50.12780:FF:000016">
    <property type="entry name" value="Phenylacetate-coenzyme A ligase"/>
    <property type="match status" value="1"/>
</dbReference>
<dbReference type="PIRSF" id="PIRSF006444">
    <property type="entry name" value="PaaK"/>
    <property type="match status" value="1"/>
</dbReference>
<dbReference type="InterPro" id="IPR011880">
    <property type="entry name" value="PA_CoA_ligase"/>
</dbReference>
<dbReference type="GO" id="GO:0010124">
    <property type="term" value="P:phenylacetate catabolic process"/>
    <property type="evidence" value="ECO:0007669"/>
    <property type="project" value="UniProtKB-UniRule"/>
</dbReference>
<keyword evidence="5 11" id="KW-0547">Nucleotide-binding</keyword>
<comment type="similarity">
    <text evidence="7 11">Belongs to the phenylacetyl-CoA ligase family.</text>
</comment>
<comment type="caution">
    <text evidence="14">The sequence shown here is derived from an EMBL/GenBank/DDBJ whole genome shotgun (WGS) entry which is preliminary data.</text>
</comment>
<proteinExistence type="inferred from homology"/>